<keyword evidence="7" id="KW-0067">ATP-binding</keyword>
<dbReference type="Pfam" id="PF00069">
    <property type="entry name" value="Pkinase"/>
    <property type="match status" value="1"/>
</dbReference>
<dbReference type="SUPFAM" id="SSF56112">
    <property type="entry name" value="Protein kinase-like (PK-like)"/>
    <property type="match status" value="1"/>
</dbReference>
<accession>A0AAW1K9L9</accession>
<evidence type="ECO:0000259" key="12">
    <source>
        <dbReference type="PROSITE" id="PS50011"/>
    </source>
</evidence>
<dbReference type="EC" id="2.7.11.1" evidence="1"/>
<keyword evidence="5" id="KW-0547">Nucleotide-binding</keyword>
<evidence type="ECO:0000256" key="8">
    <source>
        <dbReference type="ARBA" id="ARBA00023157"/>
    </source>
</evidence>
<dbReference type="SMART" id="SM00220">
    <property type="entry name" value="S_TKc"/>
    <property type="match status" value="1"/>
</dbReference>
<dbReference type="PANTHER" id="PTHR27002:SF1082">
    <property type="entry name" value="OS06G0693000 PROTEIN"/>
    <property type="match status" value="1"/>
</dbReference>
<evidence type="ECO:0000256" key="11">
    <source>
        <dbReference type="ARBA" id="ARBA00048679"/>
    </source>
</evidence>
<keyword evidence="3" id="KW-0808">Transferase</keyword>
<dbReference type="GO" id="GO:0004674">
    <property type="term" value="F:protein serine/threonine kinase activity"/>
    <property type="evidence" value="ECO:0007669"/>
    <property type="project" value="UniProtKB-KW"/>
</dbReference>
<keyword evidence="14" id="KW-1185">Reference proteome</keyword>
<evidence type="ECO:0000256" key="9">
    <source>
        <dbReference type="ARBA" id="ARBA00023180"/>
    </source>
</evidence>
<evidence type="ECO:0000256" key="5">
    <source>
        <dbReference type="ARBA" id="ARBA00022741"/>
    </source>
</evidence>
<comment type="catalytic activity">
    <reaction evidence="10">
        <text>L-threonyl-[protein] + ATP = O-phospho-L-threonyl-[protein] + ADP + H(+)</text>
        <dbReference type="Rhea" id="RHEA:46608"/>
        <dbReference type="Rhea" id="RHEA-COMP:11060"/>
        <dbReference type="Rhea" id="RHEA-COMP:11605"/>
        <dbReference type="ChEBI" id="CHEBI:15378"/>
        <dbReference type="ChEBI" id="CHEBI:30013"/>
        <dbReference type="ChEBI" id="CHEBI:30616"/>
        <dbReference type="ChEBI" id="CHEBI:61977"/>
        <dbReference type="ChEBI" id="CHEBI:456216"/>
        <dbReference type="EC" id="2.7.11.1"/>
    </reaction>
</comment>
<dbReference type="AlphaFoldDB" id="A0AAW1K9L9"/>
<evidence type="ECO:0000256" key="3">
    <source>
        <dbReference type="ARBA" id="ARBA00022679"/>
    </source>
</evidence>
<dbReference type="PROSITE" id="PS50011">
    <property type="entry name" value="PROTEIN_KINASE_DOM"/>
    <property type="match status" value="1"/>
</dbReference>
<comment type="catalytic activity">
    <reaction evidence="11">
        <text>L-seryl-[protein] + ATP = O-phospho-L-seryl-[protein] + ADP + H(+)</text>
        <dbReference type="Rhea" id="RHEA:17989"/>
        <dbReference type="Rhea" id="RHEA-COMP:9863"/>
        <dbReference type="Rhea" id="RHEA-COMP:11604"/>
        <dbReference type="ChEBI" id="CHEBI:15378"/>
        <dbReference type="ChEBI" id="CHEBI:29999"/>
        <dbReference type="ChEBI" id="CHEBI:30616"/>
        <dbReference type="ChEBI" id="CHEBI:83421"/>
        <dbReference type="ChEBI" id="CHEBI:456216"/>
        <dbReference type="EC" id="2.7.11.1"/>
    </reaction>
</comment>
<dbReference type="EMBL" id="JBDFQZ010000006">
    <property type="protein sequence ID" value="KAK9714803.1"/>
    <property type="molecule type" value="Genomic_DNA"/>
</dbReference>
<keyword evidence="9" id="KW-0325">Glycoprotein</keyword>
<evidence type="ECO:0000256" key="7">
    <source>
        <dbReference type="ARBA" id="ARBA00022840"/>
    </source>
</evidence>
<keyword evidence="6" id="KW-0418">Kinase</keyword>
<dbReference type="GO" id="GO:0005524">
    <property type="term" value="F:ATP binding"/>
    <property type="evidence" value="ECO:0007669"/>
    <property type="project" value="UniProtKB-KW"/>
</dbReference>
<dbReference type="FunFam" id="1.10.510.10:FF:000060">
    <property type="entry name" value="G-type lectin S-receptor-like serine/threonine-protein kinase"/>
    <property type="match status" value="1"/>
</dbReference>
<name>A0AAW1K9L9_SAPOF</name>
<dbReference type="PANTHER" id="PTHR27002">
    <property type="entry name" value="RECEPTOR-LIKE SERINE/THREONINE-PROTEIN KINASE SD1-8"/>
    <property type="match status" value="1"/>
</dbReference>
<dbReference type="InterPro" id="IPR008271">
    <property type="entry name" value="Ser/Thr_kinase_AS"/>
</dbReference>
<keyword evidence="4" id="KW-0732">Signal</keyword>
<dbReference type="Proteomes" id="UP001443914">
    <property type="component" value="Unassembled WGS sequence"/>
</dbReference>
<gene>
    <name evidence="13" type="ORF">RND81_06G121400</name>
</gene>
<evidence type="ECO:0000256" key="10">
    <source>
        <dbReference type="ARBA" id="ARBA00047899"/>
    </source>
</evidence>
<proteinExistence type="predicted"/>
<comment type="caution">
    <text evidence="13">The sequence shown here is derived from an EMBL/GenBank/DDBJ whole genome shotgun (WGS) entry which is preliminary data.</text>
</comment>
<evidence type="ECO:0000256" key="2">
    <source>
        <dbReference type="ARBA" id="ARBA00022527"/>
    </source>
</evidence>
<keyword evidence="2" id="KW-0723">Serine/threonine-protein kinase</keyword>
<keyword evidence="8" id="KW-1015">Disulfide bond</keyword>
<feature type="domain" description="Protein kinase" evidence="12">
    <location>
        <begin position="1"/>
        <end position="212"/>
    </location>
</feature>
<dbReference type="GO" id="GO:0005886">
    <property type="term" value="C:plasma membrane"/>
    <property type="evidence" value="ECO:0007669"/>
    <property type="project" value="TreeGrafter"/>
</dbReference>
<dbReference type="Gene3D" id="1.10.510.10">
    <property type="entry name" value="Transferase(Phosphotransferase) domain 1"/>
    <property type="match status" value="1"/>
</dbReference>
<dbReference type="PROSITE" id="PS00108">
    <property type="entry name" value="PROTEIN_KINASE_ST"/>
    <property type="match status" value="1"/>
</dbReference>
<sequence>MPNKSLDALLFDPDQRKLLDWQKRFSIIQGICRGLLYLHRDSRLRIIHRDLKLSNILLDEEINPKISDFGTARIFDSKQDQASTVRVVGTYGYMSPVYALEGHFSEKSDVFSFGVMLLEIVSGKRNHRFPDNESVNLLTFAWNMWNQNDTILLTDPAILDQCTDRQIIKCIQVGLLCVQEFPEDRPDVPALISLLDNSDNIENLPIPKQPGFTRSKGCSSDGIATSGHEHFSANDVSMTAFSGR</sequence>
<evidence type="ECO:0000313" key="14">
    <source>
        <dbReference type="Proteomes" id="UP001443914"/>
    </source>
</evidence>
<evidence type="ECO:0000256" key="1">
    <source>
        <dbReference type="ARBA" id="ARBA00012513"/>
    </source>
</evidence>
<evidence type="ECO:0000256" key="4">
    <source>
        <dbReference type="ARBA" id="ARBA00022729"/>
    </source>
</evidence>
<dbReference type="InterPro" id="IPR011009">
    <property type="entry name" value="Kinase-like_dom_sf"/>
</dbReference>
<dbReference type="InterPro" id="IPR000719">
    <property type="entry name" value="Prot_kinase_dom"/>
</dbReference>
<reference evidence="13" key="1">
    <citation type="submission" date="2024-03" db="EMBL/GenBank/DDBJ databases">
        <title>WGS assembly of Saponaria officinalis var. Norfolk2.</title>
        <authorList>
            <person name="Jenkins J."/>
            <person name="Shu S."/>
            <person name="Grimwood J."/>
            <person name="Barry K."/>
            <person name="Goodstein D."/>
            <person name="Schmutz J."/>
            <person name="Leebens-Mack J."/>
            <person name="Osbourn A."/>
        </authorList>
    </citation>
    <scope>NUCLEOTIDE SEQUENCE [LARGE SCALE GENOMIC DNA]</scope>
    <source>
        <strain evidence="13">JIC</strain>
    </source>
</reference>
<protein>
    <recommendedName>
        <fullName evidence="1">non-specific serine/threonine protein kinase</fullName>
        <ecNumber evidence="1">2.7.11.1</ecNumber>
    </recommendedName>
</protein>
<organism evidence="13 14">
    <name type="scientific">Saponaria officinalis</name>
    <name type="common">Common soapwort</name>
    <name type="synonym">Lychnis saponaria</name>
    <dbReference type="NCBI Taxonomy" id="3572"/>
    <lineage>
        <taxon>Eukaryota</taxon>
        <taxon>Viridiplantae</taxon>
        <taxon>Streptophyta</taxon>
        <taxon>Embryophyta</taxon>
        <taxon>Tracheophyta</taxon>
        <taxon>Spermatophyta</taxon>
        <taxon>Magnoliopsida</taxon>
        <taxon>eudicotyledons</taxon>
        <taxon>Gunneridae</taxon>
        <taxon>Pentapetalae</taxon>
        <taxon>Caryophyllales</taxon>
        <taxon>Caryophyllaceae</taxon>
        <taxon>Caryophylleae</taxon>
        <taxon>Saponaria</taxon>
    </lineage>
</organism>
<evidence type="ECO:0000256" key="6">
    <source>
        <dbReference type="ARBA" id="ARBA00022777"/>
    </source>
</evidence>
<evidence type="ECO:0000313" key="13">
    <source>
        <dbReference type="EMBL" id="KAK9714803.1"/>
    </source>
</evidence>